<dbReference type="AlphaFoldDB" id="A0A0P0G7U5"/>
<dbReference type="Proteomes" id="UP000061809">
    <property type="component" value="Chromosome"/>
</dbReference>
<evidence type="ECO:0000313" key="2">
    <source>
        <dbReference type="EMBL" id="ALJ58260.1"/>
    </source>
</evidence>
<evidence type="ECO:0000313" key="9">
    <source>
        <dbReference type="Proteomes" id="UP000283341"/>
    </source>
</evidence>
<dbReference type="Pfam" id="PF00550">
    <property type="entry name" value="PP-binding"/>
    <property type="match status" value="1"/>
</dbReference>
<reference evidence="7 9" key="2">
    <citation type="submission" date="2018-08" db="EMBL/GenBank/DDBJ databases">
        <title>A genome reference for cultivated species of the human gut microbiota.</title>
        <authorList>
            <person name="Zou Y."/>
            <person name="Xue W."/>
            <person name="Luo G."/>
        </authorList>
    </citation>
    <scope>NUCLEOTIDE SEQUENCE [LARGE SCALE GENOMIC DNA]</scope>
    <source>
        <strain evidence="7 9">AF22-3AC</strain>
    </source>
</reference>
<dbReference type="PROSITE" id="PS50075">
    <property type="entry name" value="CARRIER"/>
    <property type="match status" value="1"/>
</dbReference>
<name>A0A0P0G7U5_9BACE</name>
<dbReference type="PATRIC" id="fig|246787.4.peg.1030"/>
<dbReference type="Proteomes" id="UP001221924">
    <property type="component" value="Unassembled WGS sequence"/>
</dbReference>
<dbReference type="EMBL" id="CP012801">
    <property type="protein sequence ID" value="ALJ58260.1"/>
    <property type="molecule type" value="Genomic_DNA"/>
</dbReference>
<evidence type="ECO:0000313" key="6">
    <source>
        <dbReference type="EMBL" id="MDT4510921.1"/>
    </source>
</evidence>
<dbReference type="EMBL" id="QRVJ01000008">
    <property type="protein sequence ID" value="RGS36776.1"/>
    <property type="molecule type" value="Genomic_DNA"/>
</dbReference>
<dbReference type="EMBL" id="JARFID010000009">
    <property type="protein sequence ID" value="MDE8694849.1"/>
    <property type="molecule type" value="Genomic_DNA"/>
</dbReference>
<dbReference type="SUPFAM" id="SSF47336">
    <property type="entry name" value="ACP-like"/>
    <property type="match status" value="1"/>
</dbReference>
<dbReference type="EMBL" id="VVYW01000014">
    <property type="protein sequence ID" value="KAA5406739.1"/>
    <property type="molecule type" value="Genomic_DNA"/>
</dbReference>
<reference evidence="2 8" key="1">
    <citation type="journal article" date="2015" name="Science">
        <title>Genetic determinants of in vivo fitness and diet responsiveness in multiple human gut Bacteroides.</title>
        <authorList>
            <person name="Wu M."/>
            <person name="McNulty N.P."/>
            <person name="Rodionov D.A."/>
            <person name="Khoroshkin M.S."/>
            <person name="Griffin N.W."/>
            <person name="Cheng J."/>
            <person name="Latreille P."/>
            <person name="Kerstetter R.A."/>
            <person name="Terrapon N."/>
            <person name="Henrissat B."/>
            <person name="Osterman A.L."/>
            <person name="Gordon J.I."/>
        </authorList>
    </citation>
    <scope>NUCLEOTIDE SEQUENCE [LARGE SCALE GENOMIC DNA]</scope>
    <source>
        <strain evidence="2 8">WH2</strain>
    </source>
</reference>
<gene>
    <name evidence="2" type="ORF">BcellWH2_00998</name>
    <name evidence="7" type="ORF">DWX97_11500</name>
    <name evidence="3" type="ORF">F2Y86_17260</name>
    <name evidence="4" type="ORF">F2Y87_13590</name>
    <name evidence="5" type="ORF">PZH42_12120</name>
    <name evidence="6" type="ORF">RO785_07980</name>
</gene>
<accession>A0A0P0G7U5</accession>
<dbReference type="InterPro" id="IPR009081">
    <property type="entry name" value="PP-bd_ACP"/>
</dbReference>
<reference evidence="6" key="5">
    <citation type="submission" date="2023-08" db="EMBL/GenBank/DDBJ databases">
        <title>Reintroducing virulent viruses to syntetic microbiomes.</title>
        <authorList>
            <person name="Wilde J."/>
            <person name="Boyes R."/>
            <person name="Robinson A.V."/>
            <person name="Daisley B.A."/>
            <person name="Allen-Vercoe E."/>
        </authorList>
    </citation>
    <scope>NUCLEOTIDE SEQUENCE</scope>
    <source>
        <strain evidence="6">225I_12FAA</strain>
    </source>
</reference>
<dbReference type="Proteomes" id="UP000325055">
    <property type="component" value="Unassembled WGS sequence"/>
</dbReference>
<dbReference type="KEGG" id="bcel:BcellWH2_00998"/>
<feature type="domain" description="Carrier" evidence="1">
    <location>
        <begin position="1"/>
        <end position="79"/>
    </location>
</feature>
<reference evidence="5" key="4">
    <citation type="submission" date="2023-03" db="EMBL/GenBank/DDBJ databases">
        <title>DFI Biobank Strains.</title>
        <authorList>
            <person name="Mostad J."/>
            <person name="Paddock L."/>
            <person name="Medina S."/>
            <person name="Waligurski E."/>
            <person name="Barat B."/>
            <person name="Smith R."/>
            <person name="Burgo V."/>
            <person name="Metcalfe C."/>
            <person name="Woodson C."/>
            <person name="Sundararajan A."/>
            <person name="Ramaswamy R."/>
            <person name="Lin H."/>
            <person name="Pamer E.G."/>
        </authorList>
    </citation>
    <scope>NUCLEOTIDE SEQUENCE</scope>
    <source>
        <strain evidence="5">DFI.9.5</strain>
    </source>
</reference>
<evidence type="ECO:0000313" key="7">
    <source>
        <dbReference type="EMBL" id="RGS36776.1"/>
    </source>
</evidence>
<dbReference type="EMBL" id="VVYX01000014">
    <property type="protein sequence ID" value="KAA5418578.1"/>
    <property type="molecule type" value="Genomic_DNA"/>
</dbReference>
<evidence type="ECO:0000313" key="4">
    <source>
        <dbReference type="EMBL" id="KAA5418578.1"/>
    </source>
</evidence>
<evidence type="ECO:0000313" key="3">
    <source>
        <dbReference type="EMBL" id="KAA5406739.1"/>
    </source>
</evidence>
<proteinExistence type="predicted"/>
<protein>
    <submittedName>
        <fullName evidence="3">Acyl carrier protein</fullName>
    </submittedName>
    <submittedName>
        <fullName evidence="2">Phosphopantetheine attachment site</fullName>
    </submittedName>
</protein>
<dbReference type="InterPro" id="IPR036736">
    <property type="entry name" value="ACP-like_sf"/>
</dbReference>
<organism evidence="2 8">
    <name type="scientific">Bacteroides cellulosilyticus</name>
    <dbReference type="NCBI Taxonomy" id="246787"/>
    <lineage>
        <taxon>Bacteria</taxon>
        <taxon>Pseudomonadati</taxon>
        <taxon>Bacteroidota</taxon>
        <taxon>Bacteroidia</taxon>
        <taxon>Bacteroidales</taxon>
        <taxon>Bacteroidaceae</taxon>
        <taxon>Bacteroides</taxon>
    </lineage>
</organism>
<dbReference type="Proteomes" id="UP000283341">
    <property type="component" value="Unassembled WGS sequence"/>
</dbReference>
<dbReference type="Gene3D" id="1.10.1200.10">
    <property type="entry name" value="ACP-like"/>
    <property type="match status" value="1"/>
</dbReference>
<evidence type="ECO:0000313" key="5">
    <source>
        <dbReference type="EMBL" id="MDE8694849.1"/>
    </source>
</evidence>
<evidence type="ECO:0000313" key="11">
    <source>
        <dbReference type="Proteomes" id="UP000482653"/>
    </source>
</evidence>
<dbReference type="EMBL" id="JAVSNH010000001">
    <property type="protein sequence ID" value="MDT4510921.1"/>
    <property type="molecule type" value="Genomic_DNA"/>
</dbReference>
<evidence type="ECO:0000313" key="10">
    <source>
        <dbReference type="Proteomes" id="UP000325055"/>
    </source>
</evidence>
<sequence length="80" mass="9274">MNTQMILNELSLIFQEILKRDNIVLASETTAQDVEGWNSLTNMLLISRIEKDFNVHFTFRDIVRFKNVGDICNAILTKTK</sequence>
<dbReference type="Proteomes" id="UP000482653">
    <property type="component" value="Unassembled WGS sequence"/>
</dbReference>
<evidence type="ECO:0000313" key="8">
    <source>
        <dbReference type="Proteomes" id="UP000061809"/>
    </source>
</evidence>
<reference evidence="10 11" key="3">
    <citation type="journal article" date="2019" name="Nat. Med.">
        <title>A library of human gut bacterial isolates paired with longitudinal multiomics data enables mechanistic microbiome research.</title>
        <authorList>
            <person name="Poyet M."/>
            <person name="Groussin M."/>
            <person name="Gibbons S.M."/>
            <person name="Avila-Pacheco J."/>
            <person name="Jiang X."/>
            <person name="Kearney S.M."/>
            <person name="Perrotta A.R."/>
            <person name="Berdy B."/>
            <person name="Zhao S."/>
            <person name="Lieberman T.D."/>
            <person name="Swanson P.K."/>
            <person name="Smith M."/>
            <person name="Roesemann S."/>
            <person name="Alexander J.E."/>
            <person name="Rich S.A."/>
            <person name="Livny J."/>
            <person name="Vlamakis H."/>
            <person name="Clish C."/>
            <person name="Bullock K."/>
            <person name="Deik A."/>
            <person name="Scott J."/>
            <person name="Pierce K.A."/>
            <person name="Xavier R.J."/>
            <person name="Alm E.J."/>
        </authorList>
    </citation>
    <scope>NUCLEOTIDE SEQUENCE [LARGE SCALE GENOMIC DNA]</scope>
    <source>
        <strain evidence="3 10">BIOML-A7</strain>
        <strain evidence="4 11">BIOML-A8</strain>
    </source>
</reference>
<dbReference type="RefSeq" id="WP_007214424.1">
    <property type="nucleotide sequence ID" value="NZ_CAXKYC010000027.1"/>
</dbReference>
<evidence type="ECO:0000259" key="1">
    <source>
        <dbReference type="PROSITE" id="PS50075"/>
    </source>
</evidence>
<dbReference type="Proteomes" id="UP001266995">
    <property type="component" value="Unassembled WGS sequence"/>
</dbReference>